<comment type="caution">
    <text evidence="1">The sequence shown here is derived from an EMBL/GenBank/DDBJ whole genome shotgun (WGS) entry which is preliminary data.</text>
</comment>
<dbReference type="OrthoDB" id="1629734at2"/>
<evidence type="ECO:0000313" key="2">
    <source>
        <dbReference type="Proteomes" id="UP000003240"/>
    </source>
</evidence>
<dbReference type="Proteomes" id="UP000003240">
    <property type="component" value="Unassembled WGS sequence"/>
</dbReference>
<evidence type="ECO:0000313" key="1">
    <source>
        <dbReference type="EMBL" id="EGO62412.1"/>
    </source>
</evidence>
<dbReference type="AlphaFoldDB" id="F7NNH1"/>
<accession>F7NNH1</accession>
<keyword evidence="2" id="KW-1185">Reference proteome</keyword>
<dbReference type="EMBL" id="AFGF01000221">
    <property type="protein sequence ID" value="EGO62412.1"/>
    <property type="molecule type" value="Genomic_DNA"/>
</dbReference>
<dbReference type="RefSeq" id="WP_004098654.1">
    <property type="nucleotide sequence ID" value="NZ_AFGF01000221.1"/>
</dbReference>
<reference evidence="1 2" key="1">
    <citation type="journal article" date="2011" name="EMBO J.">
        <title>Structural diversity of bacterial flagellar motors.</title>
        <authorList>
            <person name="Chen S."/>
            <person name="Beeby M."/>
            <person name="Murphy G.E."/>
            <person name="Leadbetter J.R."/>
            <person name="Hendrixson D.R."/>
            <person name="Briegel A."/>
            <person name="Li Z."/>
            <person name="Shi J."/>
            <person name="Tocheva E.I."/>
            <person name="Muller A."/>
            <person name="Dobro M.J."/>
            <person name="Jensen G.J."/>
        </authorList>
    </citation>
    <scope>NUCLEOTIDE SEQUENCE [LARGE SCALE GENOMIC DNA]</scope>
    <source>
        <strain evidence="1 2">DSM 6540</strain>
    </source>
</reference>
<protein>
    <submittedName>
        <fullName evidence="1">Uncharacterized protein</fullName>
    </submittedName>
</protein>
<name>F7NNH1_9FIRM</name>
<gene>
    <name evidence="1" type="ORF">ALO_18310</name>
</gene>
<proteinExistence type="predicted"/>
<organism evidence="1 2">
    <name type="scientific">Acetonema longum DSM 6540</name>
    <dbReference type="NCBI Taxonomy" id="1009370"/>
    <lineage>
        <taxon>Bacteria</taxon>
        <taxon>Bacillati</taxon>
        <taxon>Bacillota</taxon>
        <taxon>Negativicutes</taxon>
        <taxon>Acetonemataceae</taxon>
        <taxon>Acetonema</taxon>
    </lineage>
</organism>
<sequence length="66" mass="7600">MNQQISRLIKKLSFLGYGSFTITSIIKEIVFTDNLEAISPTTQLKLIEHLEMYEQLGTDFLQAYSK</sequence>